<evidence type="ECO:0000313" key="2">
    <source>
        <dbReference type="EMBL" id="WOX28310.1"/>
    </source>
</evidence>
<dbReference type="Proteomes" id="UP001304419">
    <property type="component" value="Chromosome 1"/>
</dbReference>
<evidence type="ECO:0000313" key="1">
    <source>
        <dbReference type="EMBL" id="NLR21770.1"/>
    </source>
</evidence>
<accession>A0A8I2KL52</accession>
<gene>
    <name evidence="1" type="ORF">F9Y85_10645</name>
    <name evidence="2" type="ORF">R5H13_17030</name>
</gene>
<protein>
    <submittedName>
        <fullName evidence="1">Uncharacterized protein</fullName>
    </submittedName>
</protein>
<dbReference type="EMBL" id="CP137578">
    <property type="protein sequence ID" value="WOX28310.1"/>
    <property type="molecule type" value="Genomic_DNA"/>
</dbReference>
<dbReference type="EMBL" id="WEIA01000005">
    <property type="protein sequence ID" value="NLR21770.1"/>
    <property type="molecule type" value="Genomic_DNA"/>
</dbReference>
<dbReference type="Proteomes" id="UP000646877">
    <property type="component" value="Unassembled WGS sequence"/>
</dbReference>
<proteinExistence type="predicted"/>
<evidence type="ECO:0000313" key="4">
    <source>
        <dbReference type="Proteomes" id="UP001304419"/>
    </source>
</evidence>
<organism evidence="1 3">
    <name type="scientific">Pseudoalteromonas maricaloris</name>
    <dbReference type="NCBI Taxonomy" id="184924"/>
    <lineage>
        <taxon>Bacteria</taxon>
        <taxon>Pseudomonadati</taxon>
        <taxon>Pseudomonadota</taxon>
        <taxon>Gammaproteobacteria</taxon>
        <taxon>Alteromonadales</taxon>
        <taxon>Pseudoalteromonadaceae</taxon>
        <taxon>Pseudoalteromonas</taxon>
    </lineage>
</organism>
<dbReference type="AlphaFoldDB" id="A0A8I2KL52"/>
<name>A0A8I2KL52_9GAMM</name>
<keyword evidence="4" id="KW-1185">Reference proteome</keyword>
<sequence length="153" mass="18286">MAAGRTDISLLEFYIGCDYLYKRLSKYEKIHSYLSSLTRKKSRIKAEDEIHLTEIVKNLDELKFKQAINKSYPKFIKTCEKINKNKEIIENYDWKLIQTNLRKLKYRISTTNITISNEVYKELIYLADSNYSNELIYNDTLIRKLIKKIKNKT</sequence>
<reference evidence="2 4" key="2">
    <citation type="submission" date="2023-10" db="EMBL/GenBank/DDBJ databases">
        <title>To unveil natural product biosynthetic capacity in Pseudoalteromonas.</title>
        <authorList>
            <person name="Wang J."/>
        </authorList>
    </citation>
    <scope>NUCLEOTIDE SEQUENCE [LARGE SCALE GENOMIC DNA]</scope>
    <source>
        <strain evidence="2 4">DSM 15914</strain>
    </source>
</reference>
<evidence type="ECO:0000313" key="3">
    <source>
        <dbReference type="Proteomes" id="UP000646877"/>
    </source>
</evidence>
<dbReference type="RefSeq" id="WP_193521884.1">
    <property type="nucleotide sequence ID" value="NZ_CBCSDF010000010.1"/>
</dbReference>
<reference evidence="1" key="1">
    <citation type="submission" date="2019-10" db="EMBL/GenBank/DDBJ databases">
        <authorList>
            <person name="Paulsen S."/>
        </authorList>
    </citation>
    <scope>NUCLEOTIDE SEQUENCE</scope>
    <source>
        <strain evidence="1">LMG 19692</strain>
    </source>
</reference>